<dbReference type="InterPro" id="IPR042072">
    <property type="entry name" value="DsrC-like_C"/>
</dbReference>
<dbReference type="Proteomes" id="UP001595548">
    <property type="component" value="Unassembled WGS sequence"/>
</dbReference>
<dbReference type="InterPro" id="IPR043163">
    <property type="entry name" value="DsrC-like_N"/>
</dbReference>
<dbReference type="EC" id="2.8.1.-" evidence="3"/>
<dbReference type="PANTHER" id="PTHR37010">
    <property type="entry name" value="SULFURTRANSFERASE TUSE"/>
    <property type="match status" value="1"/>
</dbReference>
<dbReference type="Gene3D" id="3.30.1420.10">
    <property type="match status" value="1"/>
</dbReference>
<dbReference type="EMBL" id="JBHRTL010000006">
    <property type="protein sequence ID" value="MFC3154969.1"/>
    <property type="molecule type" value="Genomic_DNA"/>
</dbReference>
<dbReference type="Gene3D" id="1.10.10.370">
    <property type="entry name" value="DsrC-like protein, C-terminal domain"/>
    <property type="match status" value="1"/>
</dbReference>
<protein>
    <recommendedName>
        <fullName evidence="3">Sulfurtransferase</fullName>
        <ecNumber evidence="3">2.8.1.-</ecNumber>
    </recommendedName>
</protein>
<proteinExistence type="inferred from homology"/>
<evidence type="ECO:0000313" key="5">
    <source>
        <dbReference type="Proteomes" id="UP001595548"/>
    </source>
</evidence>
<dbReference type="PIRSF" id="PIRSF006223">
    <property type="entry name" value="DsrC_TusE"/>
    <property type="match status" value="1"/>
</dbReference>
<evidence type="ECO:0000256" key="1">
    <source>
        <dbReference type="ARBA" id="ARBA00004496"/>
    </source>
</evidence>
<dbReference type="Pfam" id="PF04358">
    <property type="entry name" value="DsrC"/>
    <property type="match status" value="1"/>
</dbReference>
<dbReference type="SUPFAM" id="SSF69721">
    <property type="entry name" value="DsrC, the gamma subunit of dissimilatory sulfite reductase"/>
    <property type="match status" value="1"/>
</dbReference>
<organism evidence="4 5">
    <name type="scientific">Gilvimarinus japonicus</name>
    <dbReference type="NCBI Taxonomy" id="1796469"/>
    <lineage>
        <taxon>Bacteria</taxon>
        <taxon>Pseudomonadati</taxon>
        <taxon>Pseudomonadota</taxon>
        <taxon>Gammaproteobacteria</taxon>
        <taxon>Cellvibrionales</taxon>
        <taxon>Cellvibrionaceae</taxon>
        <taxon>Gilvimarinus</taxon>
    </lineage>
</organism>
<evidence type="ECO:0000256" key="2">
    <source>
        <dbReference type="ARBA" id="ARBA00022490"/>
    </source>
</evidence>
<comment type="similarity">
    <text evidence="3">Belongs to the dsrC/tusE family.</text>
</comment>
<dbReference type="RefSeq" id="WP_339615125.1">
    <property type="nucleotide sequence ID" value="NZ_AP031500.1"/>
</dbReference>
<accession>A0ABV7HMB8</accession>
<comment type="caution">
    <text evidence="4">The sequence shown here is derived from an EMBL/GenBank/DDBJ whole genome shotgun (WGS) entry which is preliminary data.</text>
</comment>
<keyword evidence="3" id="KW-0808">Transferase</keyword>
<evidence type="ECO:0000256" key="3">
    <source>
        <dbReference type="PIRNR" id="PIRNR006223"/>
    </source>
</evidence>
<comment type="subcellular location">
    <subcellularLocation>
        <location evidence="1">Cytoplasm</location>
    </subcellularLocation>
</comment>
<dbReference type="PANTHER" id="PTHR37010:SF1">
    <property type="entry name" value="SULFURTRANSFERASE TUSE"/>
    <property type="match status" value="1"/>
</dbReference>
<keyword evidence="2" id="KW-0963">Cytoplasm</keyword>
<dbReference type="InterPro" id="IPR007453">
    <property type="entry name" value="DsrC/TusE"/>
</dbReference>
<comment type="function">
    <text evidence="3">Part of a sulfur-relay system.</text>
</comment>
<gene>
    <name evidence="4" type="ORF">ACFOEB_07120</name>
</gene>
<sequence length="111" mass="12334">MTTSGNQNSLPALDQDGYLRNRSDWSPSVAQQLAAAEQITLTDNHWEIIALAQAFYREFELSPASRALVRYTQQELGKEKGRSIYLMGLFAPHPALLVSKIAGLPRPANCF</sequence>
<dbReference type="NCBIfam" id="TIGR03342">
    <property type="entry name" value="dsrC_tusE_dsvC"/>
    <property type="match status" value="1"/>
</dbReference>
<dbReference type="InterPro" id="IPR025526">
    <property type="entry name" value="DsrC-like_dom_sf"/>
</dbReference>
<reference evidence="5" key="1">
    <citation type="journal article" date="2019" name="Int. J. Syst. Evol. Microbiol.">
        <title>The Global Catalogue of Microorganisms (GCM) 10K type strain sequencing project: providing services to taxonomists for standard genome sequencing and annotation.</title>
        <authorList>
            <consortium name="The Broad Institute Genomics Platform"/>
            <consortium name="The Broad Institute Genome Sequencing Center for Infectious Disease"/>
            <person name="Wu L."/>
            <person name="Ma J."/>
        </authorList>
    </citation>
    <scope>NUCLEOTIDE SEQUENCE [LARGE SCALE GENOMIC DNA]</scope>
    <source>
        <strain evidence="5">KCTC 52141</strain>
    </source>
</reference>
<evidence type="ECO:0000313" key="4">
    <source>
        <dbReference type="EMBL" id="MFC3154969.1"/>
    </source>
</evidence>
<name>A0ABV7HMB8_9GAMM</name>
<keyword evidence="5" id="KW-1185">Reference proteome</keyword>